<dbReference type="EMBL" id="VDEP01000169">
    <property type="protein sequence ID" value="KAA1127398.1"/>
    <property type="molecule type" value="Genomic_DNA"/>
</dbReference>
<protein>
    <submittedName>
        <fullName evidence="2">Uncharacterized protein</fullName>
    </submittedName>
</protein>
<dbReference type="EMBL" id="VSWC01000014">
    <property type="protein sequence ID" value="KAA1115225.1"/>
    <property type="molecule type" value="Genomic_DNA"/>
</dbReference>
<sequence>MLTLDGKPPGTVGRANMNLTRFPFLRGGASRAAGSLSGPSDREDHVKLGANTLTAYGITNLSKSSLVGGTLVWHWLAGAKRPLPQGATYDQSGGARSRPSTKKACKFTL</sequence>
<evidence type="ECO:0000313" key="4">
    <source>
        <dbReference type="Proteomes" id="UP000324748"/>
    </source>
</evidence>
<evidence type="ECO:0000313" key="5">
    <source>
        <dbReference type="Proteomes" id="UP000325313"/>
    </source>
</evidence>
<reference evidence="4 5" key="1">
    <citation type="submission" date="2019-05" db="EMBL/GenBank/DDBJ databases">
        <title>Emergence of the Ug99 lineage of the wheat stem rust pathogen through somatic hybridization.</title>
        <authorList>
            <person name="Li F."/>
            <person name="Upadhyaya N.M."/>
            <person name="Sperschneider J."/>
            <person name="Matny O."/>
            <person name="Nguyen-Phuc H."/>
            <person name="Mago R."/>
            <person name="Raley C."/>
            <person name="Miller M.E."/>
            <person name="Silverstein K.A.T."/>
            <person name="Henningsen E."/>
            <person name="Hirsch C.D."/>
            <person name="Visser B."/>
            <person name="Pretorius Z.A."/>
            <person name="Steffenson B.J."/>
            <person name="Schwessinger B."/>
            <person name="Dodds P.N."/>
            <person name="Figueroa M."/>
        </authorList>
    </citation>
    <scope>NUCLEOTIDE SEQUENCE [LARGE SCALE GENOMIC DNA]</scope>
    <source>
        <strain evidence="2">21-0</strain>
        <strain evidence="3 5">Ug99</strain>
    </source>
</reference>
<comment type="caution">
    <text evidence="2">The sequence shown here is derived from an EMBL/GenBank/DDBJ whole genome shotgun (WGS) entry which is preliminary data.</text>
</comment>
<evidence type="ECO:0000313" key="2">
    <source>
        <dbReference type="EMBL" id="KAA1115225.1"/>
    </source>
</evidence>
<evidence type="ECO:0000256" key="1">
    <source>
        <dbReference type="SAM" id="MobiDB-lite"/>
    </source>
</evidence>
<feature type="compositionally biased region" description="Basic residues" evidence="1">
    <location>
        <begin position="99"/>
        <end position="109"/>
    </location>
</feature>
<proteinExistence type="predicted"/>
<organism evidence="2 4">
    <name type="scientific">Puccinia graminis f. sp. tritici</name>
    <dbReference type="NCBI Taxonomy" id="56615"/>
    <lineage>
        <taxon>Eukaryota</taxon>
        <taxon>Fungi</taxon>
        <taxon>Dikarya</taxon>
        <taxon>Basidiomycota</taxon>
        <taxon>Pucciniomycotina</taxon>
        <taxon>Pucciniomycetes</taxon>
        <taxon>Pucciniales</taxon>
        <taxon>Pucciniaceae</taxon>
        <taxon>Puccinia</taxon>
    </lineage>
</organism>
<dbReference type="Proteomes" id="UP000324748">
    <property type="component" value="Unassembled WGS sequence"/>
</dbReference>
<dbReference type="Proteomes" id="UP000325313">
    <property type="component" value="Unassembled WGS sequence"/>
</dbReference>
<dbReference type="AlphaFoldDB" id="A0A5B0QQQ4"/>
<name>A0A5B0QQQ4_PUCGR</name>
<accession>A0A5B0QQQ4</accession>
<evidence type="ECO:0000313" key="3">
    <source>
        <dbReference type="EMBL" id="KAA1127398.1"/>
    </source>
</evidence>
<feature type="region of interest" description="Disordered" evidence="1">
    <location>
        <begin position="83"/>
        <end position="109"/>
    </location>
</feature>
<gene>
    <name evidence="2" type="ORF">PGT21_033755</name>
    <name evidence="3" type="ORF">PGTUg99_036167</name>
</gene>
<keyword evidence="4" id="KW-1185">Reference proteome</keyword>